<proteinExistence type="predicted"/>
<name>A0A6C0FPH1_9BACL</name>
<evidence type="ECO:0000256" key="1">
    <source>
        <dbReference type="SAM" id="Coils"/>
    </source>
</evidence>
<keyword evidence="3" id="KW-1185">Reference proteome</keyword>
<dbReference type="EMBL" id="CP048209">
    <property type="protein sequence ID" value="QHT59018.1"/>
    <property type="molecule type" value="Genomic_DNA"/>
</dbReference>
<gene>
    <name evidence="2" type="ORF">GXP70_02935</name>
</gene>
<organism evidence="2 3">
    <name type="scientific">Paenibacillus lycopersici</name>
    <dbReference type="NCBI Taxonomy" id="2704462"/>
    <lineage>
        <taxon>Bacteria</taxon>
        <taxon>Bacillati</taxon>
        <taxon>Bacillota</taxon>
        <taxon>Bacilli</taxon>
        <taxon>Bacillales</taxon>
        <taxon>Paenibacillaceae</taxon>
        <taxon>Paenibacillus</taxon>
    </lineage>
</organism>
<reference evidence="2 3" key="1">
    <citation type="submission" date="2020-01" db="EMBL/GenBank/DDBJ databases">
        <title>Paenibacillus sp. nov., isolated from tomato rhizosphere.</title>
        <authorList>
            <person name="Weon H.-Y."/>
            <person name="Lee S.A."/>
        </authorList>
    </citation>
    <scope>NUCLEOTIDE SEQUENCE [LARGE SCALE GENOMIC DNA]</scope>
    <source>
        <strain evidence="2 3">12200R-189</strain>
    </source>
</reference>
<dbReference type="AlphaFoldDB" id="A0A6C0FPH1"/>
<keyword evidence="1" id="KW-0175">Coiled coil</keyword>
<feature type="coiled-coil region" evidence="1">
    <location>
        <begin position="32"/>
        <end position="59"/>
    </location>
</feature>
<dbReference type="Proteomes" id="UP000476064">
    <property type="component" value="Chromosome"/>
</dbReference>
<dbReference type="RefSeq" id="WP_162355086.1">
    <property type="nucleotide sequence ID" value="NZ_CP048209.1"/>
</dbReference>
<evidence type="ECO:0000313" key="3">
    <source>
        <dbReference type="Proteomes" id="UP000476064"/>
    </source>
</evidence>
<accession>A0A6C0FPH1</accession>
<dbReference type="KEGG" id="plyc:GXP70_02935"/>
<evidence type="ECO:0000313" key="2">
    <source>
        <dbReference type="EMBL" id="QHT59018.1"/>
    </source>
</evidence>
<sequence>MDDPAKDEYFGNRRSEALETITAIPSFWTAQYAIVQARLDELEACIRRLEAKLAPYADERHTQQTVPYPEPYEVWKKRALPASPQERFLFGE</sequence>
<protein>
    <submittedName>
        <fullName evidence="2">Uncharacterized protein</fullName>
    </submittedName>
</protein>